<dbReference type="SMART" id="SM00342">
    <property type="entry name" value="HTH_ARAC"/>
    <property type="match status" value="1"/>
</dbReference>
<comment type="caution">
    <text evidence="5">The sequence shown here is derived from an EMBL/GenBank/DDBJ whole genome shotgun (WGS) entry which is preliminary data.</text>
</comment>
<sequence>MEFDYQNAEFLGSRYSDVTRNVMGHRHKHYELNFMTRGKTKMRLNESVFEYESYDFILIPPMVTHLLYESKYATFDNYVIWFGMKDQHPFTDKIIKLHDYDGEVQFLCSQIYKTYMASGMEKAELINLYLKAVLYHMRDGVILNTRRQLDDTHDLTEQVLKYISENIFRQRLSVKAVADRFSISPEHLSRKFKKDTGENLIQYMNELRIAEAKRLLESQNLTIKEISAGLFYTDPFYFSKSFKKLTGCSPSEYRKKNIK</sequence>
<dbReference type="Proteomes" id="UP000005561">
    <property type="component" value="Unassembled WGS sequence"/>
</dbReference>
<dbReference type="Gene3D" id="2.60.120.10">
    <property type="entry name" value="Jelly Rolls"/>
    <property type="match status" value="1"/>
</dbReference>
<dbReference type="SUPFAM" id="SSF46689">
    <property type="entry name" value="Homeodomain-like"/>
    <property type="match status" value="2"/>
</dbReference>
<dbReference type="InterPro" id="IPR003313">
    <property type="entry name" value="AraC-bd"/>
</dbReference>
<dbReference type="PANTHER" id="PTHR43280">
    <property type="entry name" value="ARAC-FAMILY TRANSCRIPTIONAL REGULATOR"/>
    <property type="match status" value="1"/>
</dbReference>
<keyword evidence="1" id="KW-0805">Transcription regulation</keyword>
<evidence type="ECO:0000313" key="5">
    <source>
        <dbReference type="EMBL" id="EET62294.1"/>
    </source>
</evidence>
<keyword evidence="6" id="KW-1185">Reference proteome</keyword>
<dbReference type="AlphaFoldDB" id="C6LBG3"/>
<keyword evidence="2" id="KW-0238">DNA-binding</keyword>
<protein>
    <submittedName>
        <fullName evidence="5">Transcriptional regulator, AraC family</fullName>
    </submittedName>
</protein>
<dbReference type="PROSITE" id="PS00041">
    <property type="entry name" value="HTH_ARAC_FAMILY_1"/>
    <property type="match status" value="1"/>
</dbReference>
<keyword evidence="3" id="KW-0804">Transcription</keyword>
<feature type="domain" description="HTH araC/xylS-type" evidence="4">
    <location>
        <begin position="157"/>
        <end position="256"/>
    </location>
</feature>
<proteinExistence type="predicted"/>
<dbReference type="PANTHER" id="PTHR43280:SF30">
    <property type="entry name" value="MMSAB OPERON REGULATORY PROTEIN"/>
    <property type="match status" value="1"/>
</dbReference>
<dbReference type="Pfam" id="PF02311">
    <property type="entry name" value="AraC_binding"/>
    <property type="match status" value="1"/>
</dbReference>
<dbReference type="GO" id="GO:0043565">
    <property type="term" value="F:sequence-specific DNA binding"/>
    <property type="evidence" value="ECO:0007669"/>
    <property type="project" value="InterPro"/>
</dbReference>
<evidence type="ECO:0000259" key="4">
    <source>
        <dbReference type="PROSITE" id="PS01124"/>
    </source>
</evidence>
<evidence type="ECO:0000313" key="6">
    <source>
        <dbReference type="Proteomes" id="UP000005561"/>
    </source>
</evidence>
<dbReference type="InterPro" id="IPR018060">
    <property type="entry name" value="HTH_AraC"/>
</dbReference>
<evidence type="ECO:0000256" key="1">
    <source>
        <dbReference type="ARBA" id="ARBA00023015"/>
    </source>
</evidence>
<dbReference type="SUPFAM" id="SSF51215">
    <property type="entry name" value="Regulatory protein AraC"/>
    <property type="match status" value="1"/>
</dbReference>
<name>C6LBG3_9FIRM</name>
<dbReference type="GO" id="GO:0003700">
    <property type="term" value="F:DNA-binding transcription factor activity"/>
    <property type="evidence" value="ECO:0007669"/>
    <property type="project" value="InterPro"/>
</dbReference>
<dbReference type="InterPro" id="IPR014710">
    <property type="entry name" value="RmlC-like_jellyroll"/>
</dbReference>
<reference evidence="5" key="1">
    <citation type="submission" date="2009-07" db="EMBL/GenBank/DDBJ databases">
        <authorList>
            <person name="Weinstock G."/>
            <person name="Sodergren E."/>
            <person name="Clifton S."/>
            <person name="Fulton L."/>
            <person name="Fulton B."/>
            <person name="Courtney L."/>
            <person name="Fronick C."/>
            <person name="Harrison M."/>
            <person name="Strong C."/>
            <person name="Farmer C."/>
            <person name="Delahaunty K."/>
            <person name="Markovic C."/>
            <person name="Hall O."/>
            <person name="Minx P."/>
            <person name="Tomlinson C."/>
            <person name="Mitreva M."/>
            <person name="Nelson J."/>
            <person name="Hou S."/>
            <person name="Wollam A."/>
            <person name="Pepin K.H."/>
            <person name="Johnson M."/>
            <person name="Bhonagiri V."/>
            <person name="Nash W.E."/>
            <person name="Warren W."/>
            <person name="Chinwalla A."/>
            <person name="Mardis E.R."/>
            <person name="Wilson R.K."/>
        </authorList>
    </citation>
    <scope>NUCLEOTIDE SEQUENCE [LARGE SCALE GENOMIC DNA]</scope>
    <source>
        <strain evidence="5">DSM 14469</strain>
    </source>
</reference>
<accession>C6LBG3</accession>
<dbReference type="OrthoDB" id="9801308at2"/>
<evidence type="ECO:0000256" key="2">
    <source>
        <dbReference type="ARBA" id="ARBA00023125"/>
    </source>
</evidence>
<dbReference type="InterPro" id="IPR037923">
    <property type="entry name" value="HTH-like"/>
</dbReference>
<gene>
    <name evidence="5" type="ORF">BRYFOR_05958</name>
</gene>
<organism evidence="5 6">
    <name type="scientific">Marvinbryantia formatexigens DSM 14469</name>
    <dbReference type="NCBI Taxonomy" id="478749"/>
    <lineage>
        <taxon>Bacteria</taxon>
        <taxon>Bacillati</taxon>
        <taxon>Bacillota</taxon>
        <taxon>Clostridia</taxon>
        <taxon>Lachnospirales</taxon>
        <taxon>Lachnospiraceae</taxon>
        <taxon>Marvinbryantia</taxon>
    </lineage>
</organism>
<dbReference type="PROSITE" id="PS01124">
    <property type="entry name" value="HTH_ARAC_FAMILY_2"/>
    <property type="match status" value="1"/>
</dbReference>
<dbReference type="RefSeq" id="WP_006860755.1">
    <property type="nucleotide sequence ID" value="NZ_ACCL02000003.1"/>
</dbReference>
<dbReference type="EMBL" id="ACCL02000003">
    <property type="protein sequence ID" value="EET62294.1"/>
    <property type="molecule type" value="Genomic_DNA"/>
</dbReference>
<dbReference type="InterPro" id="IPR009057">
    <property type="entry name" value="Homeodomain-like_sf"/>
</dbReference>
<dbReference type="eggNOG" id="COG2207">
    <property type="taxonomic scope" value="Bacteria"/>
</dbReference>
<dbReference type="InterPro" id="IPR018062">
    <property type="entry name" value="HTH_AraC-typ_CS"/>
</dbReference>
<dbReference type="STRING" id="168384.SAMN05660368_01416"/>
<dbReference type="Pfam" id="PF12833">
    <property type="entry name" value="HTH_18"/>
    <property type="match status" value="1"/>
</dbReference>
<evidence type="ECO:0000256" key="3">
    <source>
        <dbReference type="ARBA" id="ARBA00023163"/>
    </source>
</evidence>
<dbReference type="Gene3D" id="1.10.10.60">
    <property type="entry name" value="Homeodomain-like"/>
    <property type="match status" value="2"/>
</dbReference>